<reference evidence="2" key="1">
    <citation type="journal article" date="2023" name="Mol. Phylogenet. Evol.">
        <title>Genome-scale phylogeny and comparative genomics of the fungal order Sordariales.</title>
        <authorList>
            <person name="Hensen N."/>
            <person name="Bonometti L."/>
            <person name="Westerberg I."/>
            <person name="Brannstrom I.O."/>
            <person name="Guillou S."/>
            <person name="Cros-Aarteil S."/>
            <person name="Calhoun S."/>
            <person name="Haridas S."/>
            <person name="Kuo A."/>
            <person name="Mondo S."/>
            <person name="Pangilinan J."/>
            <person name="Riley R."/>
            <person name="LaButti K."/>
            <person name="Andreopoulos B."/>
            <person name="Lipzen A."/>
            <person name="Chen C."/>
            <person name="Yan M."/>
            <person name="Daum C."/>
            <person name="Ng V."/>
            <person name="Clum A."/>
            <person name="Steindorff A."/>
            <person name="Ohm R.A."/>
            <person name="Martin F."/>
            <person name="Silar P."/>
            <person name="Natvig D.O."/>
            <person name="Lalanne C."/>
            <person name="Gautier V."/>
            <person name="Ament-Velasquez S.L."/>
            <person name="Kruys A."/>
            <person name="Hutchinson M.I."/>
            <person name="Powell A.J."/>
            <person name="Barry K."/>
            <person name="Miller A.N."/>
            <person name="Grigoriev I.V."/>
            <person name="Debuchy R."/>
            <person name="Gladieux P."/>
            <person name="Hiltunen Thoren M."/>
            <person name="Johannesson H."/>
        </authorList>
    </citation>
    <scope>NUCLEOTIDE SEQUENCE</scope>
    <source>
        <strain evidence="2">CBS 508.74</strain>
    </source>
</reference>
<dbReference type="AlphaFoldDB" id="A0AAN6TEF2"/>
<dbReference type="EMBL" id="MU853341">
    <property type="protein sequence ID" value="KAK4112893.1"/>
    <property type="molecule type" value="Genomic_DNA"/>
</dbReference>
<keyword evidence="1" id="KW-1133">Transmembrane helix</keyword>
<sequence>MANNAEYRNRISQELLYKTGDFRAYFRVYDELFQFSIGRRLVQIEHPLEPNHKPIDHEAILTGTRILKTNPAITLDGARKELRAQLTGRYTEDEVTFAMNLSVQAMLMIDSAVNHYRSPDYSIGRYSNISWRDNERFVDYVIQDKRALKAWKLKERAGITFKATNNLVDHLLFDPATRIVYLFHHSAYIKAHLDMWHQKGATACKNLGHAQTLESGTLCPELLVETLHSLQSVLFRYDDKRSMDILRQLVKRDSFDETCSVHEGYRMFQDSIQDIRYLYWGERLAVLYDLTRNRPPRTRFEKWIRWQTSESNAFMVAMLALLISIVVGVLSLGLSAFQAWIAWQAWKYPPKDPAAPEATLTGPI</sequence>
<keyword evidence="1" id="KW-0472">Membrane</keyword>
<dbReference type="RefSeq" id="XP_064670463.1">
    <property type="nucleotide sequence ID" value="XM_064819178.1"/>
</dbReference>
<dbReference type="Proteomes" id="UP001302812">
    <property type="component" value="Unassembled WGS sequence"/>
</dbReference>
<evidence type="ECO:0000313" key="3">
    <source>
        <dbReference type="Proteomes" id="UP001302812"/>
    </source>
</evidence>
<comment type="caution">
    <text evidence="2">The sequence shown here is derived from an EMBL/GenBank/DDBJ whole genome shotgun (WGS) entry which is preliminary data.</text>
</comment>
<evidence type="ECO:0000256" key="1">
    <source>
        <dbReference type="SAM" id="Phobius"/>
    </source>
</evidence>
<dbReference type="GeneID" id="89943304"/>
<reference evidence="2" key="2">
    <citation type="submission" date="2023-05" db="EMBL/GenBank/DDBJ databases">
        <authorList>
            <consortium name="Lawrence Berkeley National Laboratory"/>
            <person name="Steindorff A."/>
            <person name="Hensen N."/>
            <person name="Bonometti L."/>
            <person name="Westerberg I."/>
            <person name="Brannstrom I.O."/>
            <person name="Guillou S."/>
            <person name="Cros-Aarteil S."/>
            <person name="Calhoun S."/>
            <person name="Haridas S."/>
            <person name="Kuo A."/>
            <person name="Mondo S."/>
            <person name="Pangilinan J."/>
            <person name="Riley R."/>
            <person name="Labutti K."/>
            <person name="Andreopoulos B."/>
            <person name="Lipzen A."/>
            <person name="Chen C."/>
            <person name="Yanf M."/>
            <person name="Daum C."/>
            <person name="Ng V."/>
            <person name="Clum A."/>
            <person name="Ohm R."/>
            <person name="Martin F."/>
            <person name="Silar P."/>
            <person name="Natvig D."/>
            <person name="Lalanne C."/>
            <person name="Gautier V."/>
            <person name="Ament-Velasquez S.L."/>
            <person name="Kruys A."/>
            <person name="Hutchinson M.I."/>
            <person name="Powell A.J."/>
            <person name="Barry K."/>
            <person name="Miller A.N."/>
            <person name="Grigoriev I.V."/>
            <person name="Debuchy R."/>
            <person name="Gladieux P."/>
            <person name="Thoren M.H."/>
            <person name="Johannesson H."/>
        </authorList>
    </citation>
    <scope>NUCLEOTIDE SEQUENCE</scope>
    <source>
        <strain evidence="2">CBS 508.74</strain>
    </source>
</reference>
<protein>
    <submittedName>
        <fullName evidence="2">Uncharacterized protein</fullName>
    </submittedName>
</protein>
<gene>
    <name evidence="2" type="ORF">N656DRAFT_845067</name>
</gene>
<evidence type="ECO:0000313" key="2">
    <source>
        <dbReference type="EMBL" id="KAK4112893.1"/>
    </source>
</evidence>
<keyword evidence="1" id="KW-0812">Transmembrane</keyword>
<keyword evidence="3" id="KW-1185">Reference proteome</keyword>
<name>A0AAN6TEF2_9PEZI</name>
<accession>A0AAN6TEF2</accession>
<proteinExistence type="predicted"/>
<organism evidence="2 3">
    <name type="scientific">Canariomyces notabilis</name>
    <dbReference type="NCBI Taxonomy" id="2074819"/>
    <lineage>
        <taxon>Eukaryota</taxon>
        <taxon>Fungi</taxon>
        <taxon>Dikarya</taxon>
        <taxon>Ascomycota</taxon>
        <taxon>Pezizomycotina</taxon>
        <taxon>Sordariomycetes</taxon>
        <taxon>Sordariomycetidae</taxon>
        <taxon>Sordariales</taxon>
        <taxon>Chaetomiaceae</taxon>
        <taxon>Canariomyces</taxon>
    </lineage>
</organism>
<feature type="transmembrane region" description="Helical" evidence="1">
    <location>
        <begin position="313"/>
        <end position="343"/>
    </location>
</feature>